<evidence type="ECO:0000313" key="3">
    <source>
        <dbReference type="EMBL" id="RSX56055.1"/>
    </source>
</evidence>
<dbReference type="InterPro" id="IPR052574">
    <property type="entry name" value="CDIRP"/>
</dbReference>
<evidence type="ECO:0000256" key="1">
    <source>
        <dbReference type="ARBA" id="ARBA00022614"/>
    </source>
</evidence>
<dbReference type="Gene3D" id="3.80.10.10">
    <property type="entry name" value="Ribonuclease Inhibitor"/>
    <property type="match status" value="1"/>
</dbReference>
<dbReference type="OrthoDB" id="3234641at2"/>
<sequence length="356" mass="40092">MGKTRQRVVAALAILMTMVLPYVLGTSIAVADEEAIPLDEQHFPDIQLRWYLEFRLQKEENDVITREERYSLDEISVPWFWTEPYRTTTLQGIEYFPNLKRLTAESGNMTTVDISKNPELESLTIHECNLEFIDISHNPKLEYVDVSRNKLNAIDTSKNAELKVLDVSYNGIATIDMSKNSKLQGLEAFYNKLTDIDVTKNPELKSLGVGVNNLATLDVSKNLKLRTLIAPCNKLTFLDLPQPSSVWTHDPSNSHLSEYNNPLLGININAVPHTLEIDSDDDSARTYTVPASERSLNLTEIAPQLDLTKISNIQGGTLNGSELTPDTYPGTVTYHYLLHDQTFYTAKIQFTEQGLA</sequence>
<dbReference type="GO" id="GO:0035591">
    <property type="term" value="F:signaling adaptor activity"/>
    <property type="evidence" value="ECO:0007669"/>
    <property type="project" value="TreeGrafter"/>
</dbReference>
<dbReference type="SUPFAM" id="SSF52058">
    <property type="entry name" value="L domain-like"/>
    <property type="match status" value="1"/>
</dbReference>
<name>A0A430FTB5_9BIFI</name>
<reference evidence="3 4" key="1">
    <citation type="submission" date="2018-09" db="EMBL/GenBank/DDBJ databases">
        <title>Characterization of the phylogenetic diversity of five novel species belonging to the genus Bifidobacterium.</title>
        <authorList>
            <person name="Lugli G.A."/>
            <person name="Duranti S."/>
            <person name="Milani C."/>
        </authorList>
    </citation>
    <scope>NUCLEOTIDE SEQUENCE [LARGE SCALE GENOMIC DNA]</scope>
    <source>
        <strain evidence="3 4">2036B</strain>
    </source>
</reference>
<accession>A0A430FTB5</accession>
<dbReference type="Proteomes" id="UP000287609">
    <property type="component" value="Unassembled WGS sequence"/>
</dbReference>
<keyword evidence="4" id="KW-1185">Reference proteome</keyword>
<keyword evidence="1" id="KW-0433">Leucine-rich repeat</keyword>
<dbReference type="PANTHER" id="PTHR47566">
    <property type="match status" value="1"/>
</dbReference>
<dbReference type="PANTHER" id="PTHR47566:SF1">
    <property type="entry name" value="PROTEIN NUD1"/>
    <property type="match status" value="1"/>
</dbReference>
<evidence type="ECO:0000313" key="4">
    <source>
        <dbReference type="Proteomes" id="UP000287609"/>
    </source>
</evidence>
<comment type="caution">
    <text evidence="3">The sequence shown here is derived from an EMBL/GenBank/DDBJ whole genome shotgun (WGS) entry which is preliminary data.</text>
</comment>
<dbReference type="RefSeq" id="WP_125963206.1">
    <property type="nucleotide sequence ID" value="NZ_QXGM01000001.1"/>
</dbReference>
<gene>
    <name evidence="3" type="ORF">D2E26_0618</name>
</gene>
<dbReference type="AlphaFoldDB" id="A0A430FTB5"/>
<keyword evidence="2" id="KW-0677">Repeat</keyword>
<dbReference type="InterPro" id="IPR032675">
    <property type="entry name" value="LRR_dom_sf"/>
</dbReference>
<organism evidence="3 4">
    <name type="scientific">Bifidobacterium dolichotidis</name>
    <dbReference type="NCBI Taxonomy" id="2306976"/>
    <lineage>
        <taxon>Bacteria</taxon>
        <taxon>Bacillati</taxon>
        <taxon>Actinomycetota</taxon>
        <taxon>Actinomycetes</taxon>
        <taxon>Bifidobacteriales</taxon>
        <taxon>Bifidobacteriaceae</taxon>
        <taxon>Bifidobacterium</taxon>
    </lineage>
</organism>
<dbReference type="EMBL" id="QXGM01000001">
    <property type="protein sequence ID" value="RSX56055.1"/>
    <property type="molecule type" value="Genomic_DNA"/>
</dbReference>
<evidence type="ECO:0000256" key="2">
    <source>
        <dbReference type="ARBA" id="ARBA00022737"/>
    </source>
</evidence>
<protein>
    <submittedName>
        <fullName evidence="3">Leucine Rich repeat family protein</fullName>
    </submittedName>
</protein>
<proteinExistence type="predicted"/>